<protein>
    <recommendedName>
        <fullName evidence="3">ABC-type xenobiotic transporter</fullName>
        <ecNumber evidence="3">7.6.2.2</ecNumber>
    </recommendedName>
</protein>
<feature type="transmembrane region" description="Helical" evidence="15">
    <location>
        <begin position="818"/>
        <end position="845"/>
    </location>
</feature>
<evidence type="ECO:0000256" key="10">
    <source>
        <dbReference type="ARBA" id="ARBA00022989"/>
    </source>
</evidence>
<dbReference type="CDD" id="cd03249">
    <property type="entry name" value="ABC_MTABC3_MDL1_MDL2"/>
    <property type="match status" value="2"/>
</dbReference>
<dbReference type="GO" id="GO:0005743">
    <property type="term" value="C:mitochondrial inner membrane"/>
    <property type="evidence" value="ECO:0007669"/>
    <property type="project" value="TreeGrafter"/>
</dbReference>
<evidence type="ECO:0000313" key="18">
    <source>
        <dbReference type="EMBL" id="CAB3235163.1"/>
    </source>
</evidence>
<dbReference type="Proteomes" id="UP000494256">
    <property type="component" value="Unassembled WGS sequence"/>
</dbReference>
<evidence type="ECO:0000256" key="5">
    <source>
        <dbReference type="ARBA" id="ARBA00022692"/>
    </source>
</evidence>
<dbReference type="Pfam" id="PF00005">
    <property type="entry name" value="ABC_tran"/>
    <property type="match status" value="2"/>
</dbReference>
<evidence type="ECO:0000256" key="2">
    <source>
        <dbReference type="ARBA" id="ARBA00007577"/>
    </source>
</evidence>
<dbReference type="SUPFAM" id="SSF90123">
    <property type="entry name" value="ABC transporter transmembrane region"/>
    <property type="match status" value="2"/>
</dbReference>
<feature type="compositionally biased region" description="Basic residues" evidence="14">
    <location>
        <begin position="701"/>
        <end position="712"/>
    </location>
</feature>
<comment type="similarity">
    <text evidence="2">Belongs to the ABC transporter superfamily. ABCB family. Multidrug resistance exporter (TC 3.A.1.201) subfamily.</text>
</comment>
<keyword evidence="4" id="KW-0813">Transport</keyword>
<dbReference type="SUPFAM" id="SSF52540">
    <property type="entry name" value="P-loop containing nucleoside triphosphate hydrolases"/>
    <property type="match status" value="2"/>
</dbReference>
<evidence type="ECO:0000256" key="9">
    <source>
        <dbReference type="ARBA" id="ARBA00022967"/>
    </source>
</evidence>
<feature type="transmembrane region" description="Helical" evidence="15">
    <location>
        <begin position="141"/>
        <end position="169"/>
    </location>
</feature>
<dbReference type="GO" id="GO:0005524">
    <property type="term" value="F:ATP binding"/>
    <property type="evidence" value="ECO:0007669"/>
    <property type="project" value="UniProtKB-KW"/>
</dbReference>
<feature type="transmembrane region" description="Helical" evidence="15">
    <location>
        <begin position="920"/>
        <end position="941"/>
    </location>
</feature>
<evidence type="ECO:0000256" key="3">
    <source>
        <dbReference type="ARBA" id="ARBA00012191"/>
    </source>
</evidence>
<keyword evidence="12" id="KW-0325">Glycoprotein</keyword>
<evidence type="ECO:0000259" key="16">
    <source>
        <dbReference type="PROSITE" id="PS50893"/>
    </source>
</evidence>
<dbReference type="CDD" id="cd18577">
    <property type="entry name" value="ABC_6TM_Pgp_ABCB1_D1_like"/>
    <property type="match status" value="1"/>
</dbReference>
<dbReference type="EMBL" id="CADEBD010000298">
    <property type="protein sequence ID" value="CAB3235163.1"/>
    <property type="molecule type" value="Genomic_DNA"/>
</dbReference>
<dbReference type="Pfam" id="PF00664">
    <property type="entry name" value="ABC_membrane"/>
    <property type="match status" value="2"/>
</dbReference>
<dbReference type="GO" id="GO:0097254">
    <property type="term" value="P:renal tubular secretion"/>
    <property type="evidence" value="ECO:0007669"/>
    <property type="project" value="UniProtKB-ARBA"/>
</dbReference>
<dbReference type="InterPro" id="IPR003439">
    <property type="entry name" value="ABC_transporter-like_ATP-bd"/>
</dbReference>
<feature type="transmembrane region" description="Helical" evidence="15">
    <location>
        <begin position="896"/>
        <end position="914"/>
    </location>
</feature>
<evidence type="ECO:0000256" key="8">
    <source>
        <dbReference type="ARBA" id="ARBA00022840"/>
    </source>
</evidence>
<evidence type="ECO:0000259" key="17">
    <source>
        <dbReference type="PROSITE" id="PS50929"/>
    </source>
</evidence>
<dbReference type="InterPro" id="IPR011527">
    <property type="entry name" value="ABC1_TM_dom"/>
</dbReference>
<keyword evidence="11 15" id="KW-0472">Membrane</keyword>
<feature type="transmembrane region" description="Helical" evidence="15">
    <location>
        <begin position="1003"/>
        <end position="1025"/>
    </location>
</feature>
<comment type="subcellular location">
    <subcellularLocation>
        <location evidence="1">Membrane</location>
        <topology evidence="1">Multi-pass membrane protein</topology>
    </subcellularLocation>
</comment>
<organism evidence="18 19">
    <name type="scientific">Arctia plantaginis</name>
    <name type="common">Wood tiger moth</name>
    <name type="synonym">Phalaena plantaginis</name>
    <dbReference type="NCBI Taxonomy" id="874455"/>
    <lineage>
        <taxon>Eukaryota</taxon>
        <taxon>Metazoa</taxon>
        <taxon>Ecdysozoa</taxon>
        <taxon>Arthropoda</taxon>
        <taxon>Hexapoda</taxon>
        <taxon>Insecta</taxon>
        <taxon>Pterygota</taxon>
        <taxon>Neoptera</taxon>
        <taxon>Endopterygota</taxon>
        <taxon>Lepidoptera</taxon>
        <taxon>Glossata</taxon>
        <taxon>Ditrysia</taxon>
        <taxon>Noctuoidea</taxon>
        <taxon>Erebidae</taxon>
        <taxon>Arctiinae</taxon>
        <taxon>Arctia</taxon>
    </lineage>
</organism>
<keyword evidence="5 15" id="KW-0812">Transmembrane</keyword>
<feature type="transmembrane region" description="Helical" evidence="15">
    <location>
        <begin position="242"/>
        <end position="263"/>
    </location>
</feature>
<dbReference type="GO" id="GO:0015421">
    <property type="term" value="F:ABC-type oligopeptide transporter activity"/>
    <property type="evidence" value="ECO:0007669"/>
    <property type="project" value="TreeGrafter"/>
</dbReference>
<dbReference type="InterPro" id="IPR017871">
    <property type="entry name" value="ABC_transporter-like_CS"/>
</dbReference>
<feature type="domain" description="ABC transmembrane type-1" evidence="17">
    <location>
        <begin position="142"/>
        <end position="393"/>
    </location>
</feature>
<keyword evidence="8" id="KW-0067">ATP-binding</keyword>
<accession>A0A8S0ZPR6</accession>
<feature type="transmembrane region" description="Helical" evidence="15">
    <location>
        <begin position="57"/>
        <end position="78"/>
    </location>
</feature>
<feature type="transmembrane region" description="Helical" evidence="15">
    <location>
        <begin position="218"/>
        <end position="236"/>
    </location>
</feature>
<dbReference type="OrthoDB" id="6677240at2759"/>
<feature type="compositionally biased region" description="Acidic residues" evidence="14">
    <location>
        <begin position="674"/>
        <end position="683"/>
    </location>
</feature>
<evidence type="ECO:0000256" key="4">
    <source>
        <dbReference type="ARBA" id="ARBA00022448"/>
    </source>
</evidence>
<evidence type="ECO:0000256" key="12">
    <source>
        <dbReference type="ARBA" id="ARBA00023180"/>
    </source>
</evidence>
<dbReference type="EC" id="7.6.2.2" evidence="3"/>
<dbReference type="PANTHER" id="PTHR43394">
    <property type="entry name" value="ATP-DEPENDENT PERMEASE MDL1, MITOCHONDRIAL"/>
    <property type="match status" value="1"/>
</dbReference>
<feature type="domain" description="ABC transmembrane type-1" evidence="17">
    <location>
        <begin position="777"/>
        <end position="1063"/>
    </location>
</feature>
<evidence type="ECO:0000256" key="15">
    <source>
        <dbReference type="SAM" id="Phobius"/>
    </source>
</evidence>
<dbReference type="GO" id="GO:0008559">
    <property type="term" value="F:ABC-type xenobiotic transporter activity"/>
    <property type="evidence" value="ECO:0007669"/>
    <property type="project" value="UniProtKB-EC"/>
</dbReference>
<dbReference type="FunFam" id="3.40.50.300:FF:001370">
    <property type="entry name" value="p-GlycoProtein related"/>
    <property type="match status" value="1"/>
</dbReference>
<feature type="domain" description="ABC transporter" evidence="16">
    <location>
        <begin position="428"/>
        <end position="664"/>
    </location>
</feature>
<evidence type="ECO:0000256" key="11">
    <source>
        <dbReference type="ARBA" id="ARBA00023136"/>
    </source>
</evidence>
<dbReference type="InterPro" id="IPR039421">
    <property type="entry name" value="Type_1_exporter"/>
</dbReference>
<comment type="caution">
    <text evidence="18">The sequence shown here is derived from an EMBL/GenBank/DDBJ whole genome shotgun (WGS) entry which is preliminary data.</text>
</comment>
<comment type="catalytic activity">
    <reaction evidence="13">
        <text>ATP + H2O + xenobioticSide 1 = ADP + phosphate + xenobioticSide 2.</text>
        <dbReference type="EC" id="7.6.2.2"/>
    </reaction>
</comment>
<name>A0A8S0ZPR6_ARCPL</name>
<keyword evidence="7" id="KW-0547">Nucleotide-binding</keyword>
<dbReference type="Gene3D" id="1.20.1560.10">
    <property type="entry name" value="ABC transporter type 1, transmembrane domain"/>
    <property type="match status" value="1"/>
</dbReference>
<feature type="region of interest" description="Disordered" evidence="14">
    <location>
        <begin position="674"/>
        <end position="719"/>
    </location>
</feature>
<evidence type="ECO:0000256" key="14">
    <source>
        <dbReference type="SAM" id="MobiDB-lite"/>
    </source>
</evidence>
<feature type="transmembrane region" description="Helical" evidence="15">
    <location>
        <begin position="774"/>
        <end position="798"/>
    </location>
</feature>
<dbReference type="InterPro" id="IPR003593">
    <property type="entry name" value="AAA+_ATPase"/>
</dbReference>
<dbReference type="InterPro" id="IPR036640">
    <property type="entry name" value="ABC1_TM_sf"/>
</dbReference>
<keyword evidence="10 15" id="KW-1133">Transmembrane helix</keyword>
<evidence type="ECO:0000313" key="19">
    <source>
        <dbReference type="Proteomes" id="UP000494256"/>
    </source>
</evidence>
<dbReference type="GO" id="GO:0090374">
    <property type="term" value="P:oligopeptide export from mitochondrion"/>
    <property type="evidence" value="ECO:0007669"/>
    <property type="project" value="TreeGrafter"/>
</dbReference>
<gene>
    <name evidence="18" type="ORF">APLA_LOCUS6898</name>
</gene>
<evidence type="ECO:0000256" key="1">
    <source>
        <dbReference type="ARBA" id="ARBA00004141"/>
    </source>
</evidence>
<dbReference type="FunFam" id="3.40.50.300:FF:000479">
    <property type="entry name" value="Multidrug resistance protein 1A"/>
    <property type="match status" value="1"/>
</dbReference>
<keyword evidence="9" id="KW-1278">Translocase</keyword>
<dbReference type="GO" id="GO:0017085">
    <property type="term" value="P:response to insecticide"/>
    <property type="evidence" value="ECO:0007669"/>
    <property type="project" value="UniProtKB-ARBA"/>
</dbReference>
<dbReference type="PROSITE" id="PS50893">
    <property type="entry name" value="ABC_TRANSPORTER_2"/>
    <property type="match status" value="2"/>
</dbReference>
<dbReference type="GO" id="GO:0016887">
    <property type="term" value="F:ATP hydrolysis activity"/>
    <property type="evidence" value="ECO:0007669"/>
    <property type="project" value="InterPro"/>
</dbReference>
<dbReference type="PROSITE" id="PS50929">
    <property type="entry name" value="ABC_TM1F"/>
    <property type="match status" value="2"/>
</dbReference>
<dbReference type="InterPro" id="IPR027417">
    <property type="entry name" value="P-loop_NTPase"/>
</dbReference>
<feature type="domain" description="ABC transporter" evidence="16">
    <location>
        <begin position="1099"/>
        <end position="1338"/>
    </location>
</feature>
<evidence type="ECO:0000256" key="7">
    <source>
        <dbReference type="ARBA" id="ARBA00022741"/>
    </source>
</evidence>
<feature type="transmembrane region" description="Helical" evidence="15">
    <location>
        <begin position="321"/>
        <end position="342"/>
    </location>
</feature>
<keyword evidence="6" id="KW-0677">Repeat</keyword>
<dbReference type="SMART" id="SM00382">
    <property type="entry name" value="AAA"/>
    <property type="match status" value="2"/>
</dbReference>
<evidence type="ECO:0000256" key="6">
    <source>
        <dbReference type="ARBA" id="ARBA00022737"/>
    </source>
</evidence>
<dbReference type="Gene3D" id="3.40.50.300">
    <property type="entry name" value="P-loop containing nucleotide triphosphate hydrolases"/>
    <property type="match status" value="2"/>
</dbReference>
<proteinExistence type="inferred from homology"/>
<dbReference type="PROSITE" id="PS00211">
    <property type="entry name" value="ABC_TRANSPORTER_1"/>
    <property type="match status" value="2"/>
</dbReference>
<dbReference type="PANTHER" id="PTHR43394:SF27">
    <property type="entry name" value="ATP-DEPENDENT TRANSLOCASE ABCB1-LIKE"/>
    <property type="match status" value="1"/>
</dbReference>
<feature type="transmembrane region" description="Helical" evidence="15">
    <location>
        <begin position="362"/>
        <end position="385"/>
    </location>
</feature>
<dbReference type="CDD" id="cd18578">
    <property type="entry name" value="ABC_6TM_Pgp_ABCB1_D2_like"/>
    <property type="match status" value="1"/>
</dbReference>
<sequence>MGDKIRRLRAKCRSSNFTTDALLVSSWNIKIYSEKWELRSERNKKNNTEQKLSYFQIFRYATCLEITATFFGVIFGMLSGGGVCYNMVQIGELSTAFVERTTNPERASSYLPLTETFGGGRRLVNATYEENMLALKEDAKAMAIGLFLSIAISLIFCMLSVGLISWSALRQITRIRMLFLKAVLRQDMSWFDTDSEFNLASKMSENLMSLKEGMGEKLAVVSNLVGTCIICLATAFPIGWELTLACVSIMPLSLAASIILSNYQTKSSMLEMESYSQAGKQAEEVLKSIRTIVAFNGESKEVDKYGRLLQPAERQGRKRGIFSGLGNGFNWILTYSLNAIGLTYGTRLALLDFDKEPDDRKYLVGTVFSVLFSAYMATQSITFCVPHAEVFAAARGAAASIFQLLDRDPKIDSLHTTGLSPRRVIGEISLEDIHFNYPSRPEVKVLNGFSLHVKSGESVALVGASGCGKSTILQLLQRLYDPISGYVKLDGKDVKNLNLSWLRSCLGVVGQEPVLFRGSIFDNIAIGFPEATREEVQHVAEMAYAHEFITNLPNGYDTVIGERGASLSGGQKQRIAIARSLLREPAVLLLDEATSALDPHSERQVQAALDRASVGRTTIAVSHRLSTIVNYDRIICMDQGVIVEEGTHDELMQKQGFYYKLVTTGNENKPVEEIETLPEEGDGDENKSEPILAPRNDVRRKSTKRLHRHHSTKRESHDWMTPRGSIASVMSAGLQHFVYNAEYESDEEKEEDDEQVKPLSDWDILKLNGPEWPLITIGSIAAFIQGACFPVFALLFGFSSGIFVLPDRNQIIYLADLYSGMFVVVAAVAGISMCLQGTTFTTAGLRMTTRLRKQYFSALLSQEIGYFDKECNTVGAMCARLSGDTAEVQGATGLRIGLILQGISSLVVGFIMAMCYNWKLTLVGTVFLPLMVGSIWLEGIVSQKSQSDERAAMESATAIATEAVVSIKTVQSLGVETIFLKKFEDALVAACSAVIKKTRWRGLVLGLGVYVPFLAYCSATVYGAILVADGEIEYKIVLLVNEAIMYGAYMLGQSLVYAPGFNSAKAAAARIVTIIKRIPRVRTEDGIRDKKDWVATGNFSIKDVEFCYPTRPHQRVLKGIDLKVEAGKTVALVGSSGCGKSTVLQLMQRFYDPETGNIALDGRDIRTSLTLPRLRRQLGVVQQEPVLFDRTLAENIAYGDINRKVTMIEITAAAKAANIHSFIVSLPEGYNTNLGASGAQLSGGQKQRVCIARALIRSPRLLLLDEATSALDANSERAVSEALEKAAKGRTCITIAHRLSTIKDADLICVVDKGKIVEQGSHTELISQRGHYWRMCKGQKML</sequence>
<evidence type="ECO:0000256" key="13">
    <source>
        <dbReference type="ARBA" id="ARBA00034018"/>
    </source>
</evidence>
<reference evidence="18 19" key="1">
    <citation type="submission" date="2020-04" db="EMBL/GenBank/DDBJ databases">
        <authorList>
            <person name="Wallbank WR R."/>
            <person name="Pardo Diaz C."/>
            <person name="Kozak K."/>
            <person name="Martin S."/>
            <person name="Jiggins C."/>
            <person name="Moest M."/>
            <person name="Warren A I."/>
            <person name="Byers J.R.P. K."/>
            <person name="Montejo-Kovacevich G."/>
            <person name="Yen C E."/>
        </authorList>
    </citation>
    <scope>NUCLEOTIDE SEQUENCE [LARGE SCALE GENOMIC DNA]</scope>
</reference>